<gene>
    <name evidence="3" type="ORF">M6B38_201540</name>
</gene>
<dbReference type="PANTHER" id="PTHR15048">
    <property type="entry name" value="STARCH-BINDING DOMAIN-CONTAINING PROTEIN 1"/>
    <property type="match status" value="1"/>
</dbReference>
<dbReference type="InterPro" id="IPR013784">
    <property type="entry name" value="Carb-bd-like_fold"/>
</dbReference>
<evidence type="ECO:0000313" key="4">
    <source>
        <dbReference type="Proteomes" id="UP001140949"/>
    </source>
</evidence>
<dbReference type="InterPro" id="IPR002044">
    <property type="entry name" value="CBM20"/>
</dbReference>
<reference evidence="3" key="1">
    <citation type="journal article" date="2023" name="GigaByte">
        <title>Genome assembly of the bearded iris, Iris pallida Lam.</title>
        <authorList>
            <person name="Bruccoleri R.E."/>
            <person name="Oakeley E.J."/>
            <person name="Faust A.M.E."/>
            <person name="Altorfer M."/>
            <person name="Dessus-Babus S."/>
            <person name="Burckhardt D."/>
            <person name="Oertli M."/>
            <person name="Naumann U."/>
            <person name="Petersen F."/>
            <person name="Wong J."/>
        </authorList>
    </citation>
    <scope>NUCLEOTIDE SEQUENCE</scope>
    <source>
        <strain evidence="3">GSM-AAB239-AS_SAM_17_03QT</strain>
    </source>
</reference>
<evidence type="ECO:0000256" key="1">
    <source>
        <dbReference type="SAM" id="MobiDB-lite"/>
    </source>
</evidence>
<dbReference type="PANTHER" id="PTHR15048:SF0">
    <property type="entry name" value="STARCH-BINDING DOMAIN-CONTAINING PROTEIN 1"/>
    <property type="match status" value="1"/>
</dbReference>
<evidence type="ECO:0000259" key="2">
    <source>
        <dbReference type="PROSITE" id="PS51166"/>
    </source>
</evidence>
<dbReference type="GO" id="GO:0016020">
    <property type="term" value="C:membrane"/>
    <property type="evidence" value="ECO:0007669"/>
    <property type="project" value="TreeGrafter"/>
</dbReference>
<name>A0AAX6E981_IRIPA</name>
<dbReference type="SUPFAM" id="SSF49452">
    <property type="entry name" value="Starch-binding domain-like"/>
    <property type="match status" value="1"/>
</dbReference>
<dbReference type="PROSITE" id="PS51166">
    <property type="entry name" value="CBM20"/>
    <property type="match status" value="1"/>
</dbReference>
<evidence type="ECO:0000313" key="3">
    <source>
        <dbReference type="EMBL" id="KAJ6800697.1"/>
    </source>
</evidence>
<dbReference type="GO" id="GO:2001070">
    <property type="term" value="F:starch binding"/>
    <property type="evidence" value="ECO:0007669"/>
    <property type="project" value="InterPro"/>
</dbReference>
<keyword evidence="4" id="KW-1185">Reference proteome</keyword>
<dbReference type="SMART" id="SM01065">
    <property type="entry name" value="CBM_2"/>
    <property type="match status" value="1"/>
</dbReference>
<feature type="domain" description="CBM20" evidence="2">
    <location>
        <begin position="93"/>
        <end position="195"/>
    </location>
</feature>
<protein>
    <recommendedName>
        <fullName evidence="2">CBM20 domain-containing protein</fullName>
    </recommendedName>
</protein>
<dbReference type="InterPro" id="IPR013783">
    <property type="entry name" value="Ig-like_fold"/>
</dbReference>
<dbReference type="Pfam" id="PF00686">
    <property type="entry name" value="CBM_20"/>
    <property type="match status" value="1"/>
</dbReference>
<accession>A0AAX6E981</accession>
<comment type="caution">
    <text evidence="3">The sequence shown here is derived from an EMBL/GenBank/DDBJ whole genome shotgun (WGS) entry which is preliminary data.</text>
</comment>
<organism evidence="3 4">
    <name type="scientific">Iris pallida</name>
    <name type="common">Sweet iris</name>
    <dbReference type="NCBI Taxonomy" id="29817"/>
    <lineage>
        <taxon>Eukaryota</taxon>
        <taxon>Viridiplantae</taxon>
        <taxon>Streptophyta</taxon>
        <taxon>Embryophyta</taxon>
        <taxon>Tracheophyta</taxon>
        <taxon>Spermatophyta</taxon>
        <taxon>Magnoliopsida</taxon>
        <taxon>Liliopsida</taxon>
        <taxon>Asparagales</taxon>
        <taxon>Iridaceae</taxon>
        <taxon>Iridoideae</taxon>
        <taxon>Irideae</taxon>
        <taxon>Iris</taxon>
    </lineage>
</organism>
<proteinExistence type="predicted"/>
<reference evidence="3" key="2">
    <citation type="submission" date="2023-04" db="EMBL/GenBank/DDBJ databases">
        <authorList>
            <person name="Bruccoleri R.E."/>
            <person name="Oakeley E.J."/>
            <person name="Faust A.-M."/>
            <person name="Dessus-Babus S."/>
            <person name="Altorfer M."/>
            <person name="Burckhardt D."/>
            <person name="Oertli M."/>
            <person name="Naumann U."/>
            <person name="Petersen F."/>
            <person name="Wong J."/>
        </authorList>
    </citation>
    <scope>NUCLEOTIDE SEQUENCE</scope>
    <source>
        <strain evidence="3">GSM-AAB239-AS_SAM_17_03QT</strain>
        <tissue evidence="3">Leaf</tissue>
    </source>
</reference>
<dbReference type="AlphaFoldDB" id="A0AAX6E981"/>
<dbReference type="Proteomes" id="UP001140949">
    <property type="component" value="Unassembled WGS sequence"/>
</dbReference>
<dbReference type="CDD" id="cd05467">
    <property type="entry name" value="CBM20"/>
    <property type="match status" value="1"/>
</dbReference>
<sequence length="616" mass="67450">MEAQALKTHCSPTSFLPKTSLSGRRRRRTTTTTTSSSFPFKAAAGSDSWTRFFRHPSGFGRRTPPVRSVPPLSLFPSPLVAVEGNDASKIQIESKSRTIHVKFVLQKACLFGEHFFLLGDDPIFGLWDPENAIPLVWSEGHFWTAEMDLPLEKSIHFKFILRGPSGKFHWQPGPDRVLQTWETANTIVVTEDWENAENQKITEEKLTDMVGKVIIPENIEAGNFSSGSSENQLDGIDHAESTVEVIPSESQLHVDMRMNGSNMASNEGDAILVPGLTPIPVSEPFANLPNEVEKGKPNAHYFPNEAENQKITEEKLTDMVGKVIIAENIEAGDFSSGSSETQLDGIDHAESTEEVIPSESQLHVDMRMKESNMASNEGDAILVPGLTPIPVSEPFANLPNEVEKGKPNAHYFPNEAENQKITEEKLTEMVGKVIIAENIEAGNFSSGSSETQLDGIDHAESTDEVIPSESQLHVDMRMNGSNMASNEGDAILVPALTPIPVSEPFANLPNEVEKGKPNAHYFPNEAENGKPLDILFTSEKAEECYSSQDQLSGDGGEAVVSKENQGVEEKITLSGKSIDDPEETSTGVISNVMQWGRKAFQQLLWYLGLGGARPST</sequence>
<dbReference type="Gene3D" id="2.60.40.10">
    <property type="entry name" value="Immunoglobulins"/>
    <property type="match status" value="1"/>
</dbReference>
<dbReference type="EMBL" id="JANAVB010038615">
    <property type="protein sequence ID" value="KAJ6800697.1"/>
    <property type="molecule type" value="Genomic_DNA"/>
</dbReference>
<feature type="region of interest" description="Disordered" evidence="1">
    <location>
        <begin position="1"/>
        <end position="37"/>
    </location>
</feature>